<feature type="compositionally biased region" description="Polar residues" evidence="8">
    <location>
        <begin position="58"/>
        <end position="75"/>
    </location>
</feature>
<evidence type="ECO:0000256" key="4">
    <source>
        <dbReference type="ARBA" id="ARBA00022777"/>
    </source>
</evidence>
<dbReference type="InterPro" id="IPR030616">
    <property type="entry name" value="Aur-like"/>
</dbReference>
<comment type="catalytic activity">
    <reaction evidence="6">
        <text>L-threonyl-[protein] + ATP = O-phospho-L-threonyl-[protein] + ADP + H(+)</text>
        <dbReference type="Rhea" id="RHEA:46608"/>
        <dbReference type="Rhea" id="RHEA-COMP:11060"/>
        <dbReference type="Rhea" id="RHEA-COMP:11605"/>
        <dbReference type="ChEBI" id="CHEBI:15378"/>
        <dbReference type="ChEBI" id="CHEBI:30013"/>
        <dbReference type="ChEBI" id="CHEBI:30616"/>
        <dbReference type="ChEBI" id="CHEBI:61977"/>
        <dbReference type="ChEBI" id="CHEBI:456216"/>
        <dbReference type="EC" id="2.7.11.1"/>
    </reaction>
</comment>
<keyword evidence="11" id="KW-1185">Reference proteome</keyword>
<keyword evidence="1" id="KW-0723">Serine/threonine-protein kinase</keyword>
<dbReference type="PROSITE" id="PS50011">
    <property type="entry name" value="PROTEIN_KINASE_DOM"/>
    <property type="match status" value="1"/>
</dbReference>
<keyword evidence="5" id="KW-0067">ATP-binding</keyword>
<evidence type="ECO:0000256" key="5">
    <source>
        <dbReference type="ARBA" id="ARBA00022840"/>
    </source>
</evidence>
<dbReference type="GO" id="GO:0004674">
    <property type="term" value="F:protein serine/threonine kinase activity"/>
    <property type="evidence" value="ECO:0007669"/>
    <property type="project" value="UniProtKB-KW"/>
</dbReference>
<dbReference type="AlphaFoldDB" id="A0A0C2FWJ7"/>
<accession>A0A0C2FWJ7</accession>
<dbReference type="Gene3D" id="1.10.510.10">
    <property type="entry name" value="Transferase(Phosphotransferase) domain 1"/>
    <property type="match status" value="1"/>
</dbReference>
<dbReference type="GO" id="GO:0005524">
    <property type="term" value="F:ATP binding"/>
    <property type="evidence" value="ECO:0007669"/>
    <property type="project" value="UniProtKB-KW"/>
</dbReference>
<sequence length="75" mass="8518">MVLQVDNWAIGVLLYEMLVGKPPFEYSDQSQTLQAIMHCRFIVISRRSYGSPLGSRNGEPTTYSAKYSPTYSPRN</sequence>
<dbReference type="EMBL" id="KN742445">
    <property type="protein sequence ID" value="KIH52930.1"/>
    <property type="molecule type" value="Genomic_DNA"/>
</dbReference>
<gene>
    <name evidence="10" type="ORF">ANCDUO_16958</name>
</gene>
<proteinExistence type="predicted"/>
<dbReference type="SUPFAM" id="SSF56112">
    <property type="entry name" value="Protein kinase-like (PK-like)"/>
    <property type="match status" value="1"/>
</dbReference>
<comment type="catalytic activity">
    <reaction evidence="7">
        <text>L-seryl-[protein] + ATP = O-phospho-L-seryl-[protein] + ADP + H(+)</text>
        <dbReference type="Rhea" id="RHEA:17989"/>
        <dbReference type="Rhea" id="RHEA-COMP:9863"/>
        <dbReference type="Rhea" id="RHEA-COMP:11604"/>
        <dbReference type="ChEBI" id="CHEBI:15378"/>
        <dbReference type="ChEBI" id="CHEBI:29999"/>
        <dbReference type="ChEBI" id="CHEBI:30616"/>
        <dbReference type="ChEBI" id="CHEBI:83421"/>
        <dbReference type="ChEBI" id="CHEBI:456216"/>
        <dbReference type="EC" id="2.7.11.1"/>
    </reaction>
</comment>
<evidence type="ECO:0000256" key="3">
    <source>
        <dbReference type="ARBA" id="ARBA00022741"/>
    </source>
</evidence>
<evidence type="ECO:0000256" key="7">
    <source>
        <dbReference type="ARBA" id="ARBA00048679"/>
    </source>
</evidence>
<keyword evidence="2" id="KW-0808">Transferase</keyword>
<organism evidence="10 11">
    <name type="scientific">Ancylostoma duodenale</name>
    <dbReference type="NCBI Taxonomy" id="51022"/>
    <lineage>
        <taxon>Eukaryota</taxon>
        <taxon>Metazoa</taxon>
        <taxon>Ecdysozoa</taxon>
        <taxon>Nematoda</taxon>
        <taxon>Chromadorea</taxon>
        <taxon>Rhabditida</taxon>
        <taxon>Rhabditina</taxon>
        <taxon>Rhabditomorpha</taxon>
        <taxon>Strongyloidea</taxon>
        <taxon>Ancylostomatidae</taxon>
        <taxon>Ancylostomatinae</taxon>
        <taxon>Ancylostoma</taxon>
    </lineage>
</organism>
<dbReference type="Proteomes" id="UP000054047">
    <property type="component" value="Unassembled WGS sequence"/>
</dbReference>
<evidence type="ECO:0000256" key="1">
    <source>
        <dbReference type="ARBA" id="ARBA00022527"/>
    </source>
</evidence>
<protein>
    <recommendedName>
        <fullName evidence="9">Protein kinase domain-containing protein</fullName>
    </recommendedName>
</protein>
<evidence type="ECO:0000313" key="11">
    <source>
        <dbReference type="Proteomes" id="UP000054047"/>
    </source>
</evidence>
<reference evidence="10 11" key="1">
    <citation type="submission" date="2013-12" db="EMBL/GenBank/DDBJ databases">
        <title>Draft genome of the parsitic nematode Ancylostoma duodenale.</title>
        <authorList>
            <person name="Mitreva M."/>
        </authorList>
    </citation>
    <scope>NUCLEOTIDE SEQUENCE [LARGE SCALE GENOMIC DNA]</scope>
    <source>
        <strain evidence="10 11">Zhejiang</strain>
    </source>
</reference>
<feature type="domain" description="Protein kinase" evidence="9">
    <location>
        <begin position="1"/>
        <end position="75"/>
    </location>
</feature>
<evidence type="ECO:0000256" key="6">
    <source>
        <dbReference type="ARBA" id="ARBA00047899"/>
    </source>
</evidence>
<keyword evidence="4" id="KW-0418">Kinase</keyword>
<evidence type="ECO:0000256" key="8">
    <source>
        <dbReference type="SAM" id="MobiDB-lite"/>
    </source>
</evidence>
<dbReference type="OrthoDB" id="10252171at2759"/>
<dbReference type="PANTHER" id="PTHR24350">
    <property type="entry name" value="SERINE/THREONINE-PROTEIN KINASE IAL-RELATED"/>
    <property type="match status" value="1"/>
</dbReference>
<evidence type="ECO:0000313" key="10">
    <source>
        <dbReference type="EMBL" id="KIH52930.1"/>
    </source>
</evidence>
<feature type="region of interest" description="Disordered" evidence="8">
    <location>
        <begin position="49"/>
        <end position="75"/>
    </location>
</feature>
<dbReference type="InterPro" id="IPR011009">
    <property type="entry name" value="Kinase-like_dom_sf"/>
</dbReference>
<dbReference type="InterPro" id="IPR000719">
    <property type="entry name" value="Prot_kinase_dom"/>
</dbReference>
<evidence type="ECO:0000259" key="9">
    <source>
        <dbReference type="PROSITE" id="PS50011"/>
    </source>
</evidence>
<keyword evidence="3" id="KW-0547">Nucleotide-binding</keyword>
<evidence type="ECO:0000256" key="2">
    <source>
        <dbReference type="ARBA" id="ARBA00022679"/>
    </source>
</evidence>
<name>A0A0C2FWJ7_9BILA</name>